<organism evidence="1 2">
    <name type="scientific">Hyalomma asiaticum</name>
    <name type="common">Tick</name>
    <dbReference type="NCBI Taxonomy" id="266040"/>
    <lineage>
        <taxon>Eukaryota</taxon>
        <taxon>Metazoa</taxon>
        <taxon>Ecdysozoa</taxon>
        <taxon>Arthropoda</taxon>
        <taxon>Chelicerata</taxon>
        <taxon>Arachnida</taxon>
        <taxon>Acari</taxon>
        <taxon>Parasitiformes</taxon>
        <taxon>Ixodida</taxon>
        <taxon>Ixodoidea</taxon>
        <taxon>Ixodidae</taxon>
        <taxon>Hyalomminae</taxon>
        <taxon>Hyalomma</taxon>
    </lineage>
</organism>
<reference evidence="1" key="1">
    <citation type="submission" date="2020-05" db="EMBL/GenBank/DDBJ databases">
        <title>Large-scale comparative analyses of tick genomes elucidate their genetic diversity and vector capacities.</title>
        <authorList>
            <person name="Jia N."/>
            <person name="Wang J."/>
            <person name="Shi W."/>
            <person name="Du L."/>
            <person name="Sun Y."/>
            <person name="Zhan W."/>
            <person name="Jiang J."/>
            <person name="Wang Q."/>
            <person name="Zhang B."/>
            <person name="Ji P."/>
            <person name="Sakyi L.B."/>
            <person name="Cui X."/>
            <person name="Yuan T."/>
            <person name="Jiang B."/>
            <person name="Yang W."/>
            <person name="Lam T.T.-Y."/>
            <person name="Chang Q."/>
            <person name="Ding S."/>
            <person name="Wang X."/>
            <person name="Zhu J."/>
            <person name="Ruan X."/>
            <person name="Zhao L."/>
            <person name="Wei J."/>
            <person name="Que T."/>
            <person name="Du C."/>
            <person name="Cheng J."/>
            <person name="Dai P."/>
            <person name="Han X."/>
            <person name="Huang E."/>
            <person name="Gao Y."/>
            <person name="Liu J."/>
            <person name="Shao H."/>
            <person name="Ye R."/>
            <person name="Li L."/>
            <person name="Wei W."/>
            <person name="Wang X."/>
            <person name="Wang C."/>
            <person name="Yang T."/>
            <person name="Huo Q."/>
            <person name="Li W."/>
            <person name="Guo W."/>
            <person name="Chen H."/>
            <person name="Zhou L."/>
            <person name="Ni X."/>
            <person name="Tian J."/>
            <person name="Zhou Y."/>
            <person name="Sheng Y."/>
            <person name="Liu T."/>
            <person name="Pan Y."/>
            <person name="Xia L."/>
            <person name="Li J."/>
            <person name="Zhao F."/>
            <person name="Cao W."/>
        </authorList>
    </citation>
    <scope>NUCLEOTIDE SEQUENCE</scope>
    <source>
        <strain evidence="1">Hyas-2018</strain>
    </source>
</reference>
<proteinExistence type="predicted"/>
<name>A0ACB7S2U4_HYAAI</name>
<gene>
    <name evidence="1" type="ORF">HPB50_015475</name>
</gene>
<dbReference type="EMBL" id="CM023486">
    <property type="protein sequence ID" value="KAH6928391.1"/>
    <property type="molecule type" value="Genomic_DNA"/>
</dbReference>
<comment type="caution">
    <text evidence="1">The sequence shown here is derived from an EMBL/GenBank/DDBJ whole genome shotgun (WGS) entry which is preliminary data.</text>
</comment>
<sequence>MRIQQRLLYHKQRDDFVGDVDMGPELEELAPESGHNYKVNVTAMDILCKGELTTRAPHPADSSKEIYLSYDQSHVIKNLRPQFLAKDFGKSKQVSHRST</sequence>
<dbReference type="Proteomes" id="UP000821845">
    <property type="component" value="Chromosome 6"/>
</dbReference>
<accession>A0ACB7S2U4</accession>
<evidence type="ECO:0000313" key="1">
    <source>
        <dbReference type="EMBL" id="KAH6928391.1"/>
    </source>
</evidence>
<keyword evidence="2" id="KW-1185">Reference proteome</keyword>
<protein>
    <submittedName>
        <fullName evidence="1">Uncharacterized protein</fullName>
    </submittedName>
</protein>
<evidence type="ECO:0000313" key="2">
    <source>
        <dbReference type="Proteomes" id="UP000821845"/>
    </source>
</evidence>